<dbReference type="Pfam" id="PF03551">
    <property type="entry name" value="PadR"/>
    <property type="match status" value="1"/>
</dbReference>
<protein>
    <submittedName>
        <fullName evidence="2">Transcriptional regulator</fullName>
    </submittedName>
</protein>
<feature type="domain" description="Transcription regulator PadR N-terminal" evidence="1">
    <location>
        <begin position="17"/>
        <end position="83"/>
    </location>
</feature>
<evidence type="ECO:0000259" key="1">
    <source>
        <dbReference type="Pfam" id="PF03551"/>
    </source>
</evidence>
<dbReference type="EMBL" id="AP024169">
    <property type="protein sequence ID" value="BCN32703.1"/>
    <property type="molecule type" value="Genomic_DNA"/>
</dbReference>
<sequence>MENNFSPMSETAYYILLSLLEERHGYGIMQYVASITSNRINIGAGTIYGTLGKLEKGKMIITTREEDKRKYYQITDEGKEVLQIEIKRLEELYQNGMEALNHEK</sequence>
<evidence type="ECO:0000313" key="2">
    <source>
        <dbReference type="EMBL" id="BCN32703.1"/>
    </source>
</evidence>
<keyword evidence="3" id="KW-1185">Reference proteome</keyword>
<dbReference type="InterPro" id="IPR005149">
    <property type="entry name" value="Tscrpt_reg_PadR_N"/>
</dbReference>
<dbReference type="InterPro" id="IPR052509">
    <property type="entry name" value="Metal_resp_DNA-bind_regulator"/>
</dbReference>
<dbReference type="KEGG" id="ahb:bsdtb5_39980"/>
<gene>
    <name evidence="2" type="ORF">bsdtb5_39980</name>
</gene>
<evidence type="ECO:0000313" key="3">
    <source>
        <dbReference type="Proteomes" id="UP000595897"/>
    </source>
</evidence>
<accession>A0A7R7IEH0</accession>
<dbReference type="RefSeq" id="WP_271713728.1">
    <property type="nucleotide sequence ID" value="NZ_AP024169.1"/>
</dbReference>
<dbReference type="PANTHER" id="PTHR33169">
    <property type="entry name" value="PADR-FAMILY TRANSCRIPTIONAL REGULATOR"/>
    <property type="match status" value="1"/>
</dbReference>
<dbReference type="SUPFAM" id="SSF46785">
    <property type="entry name" value="Winged helix' DNA-binding domain"/>
    <property type="match status" value="1"/>
</dbReference>
<dbReference type="Gene3D" id="1.10.10.10">
    <property type="entry name" value="Winged helix-like DNA-binding domain superfamily/Winged helix DNA-binding domain"/>
    <property type="match status" value="1"/>
</dbReference>
<reference evidence="2 3" key="1">
    <citation type="submission" date="2020-11" db="EMBL/GenBank/DDBJ databases">
        <title>Draft genome sequencing of a Lachnospiraceae strain isolated from anoxic soil subjected to BSD treatment.</title>
        <authorList>
            <person name="Uek A."/>
            <person name="Tonouchi A."/>
        </authorList>
    </citation>
    <scope>NUCLEOTIDE SEQUENCE [LARGE SCALE GENOMIC DNA]</scope>
    <source>
        <strain evidence="2 3">TB5</strain>
    </source>
</reference>
<dbReference type="InterPro" id="IPR036390">
    <property type="entry name" value="WH_DNA-bd_sf"/>
</dbReference>
<name>A0A7R7IEH0_9FIRM</name>
<dbReference type="AlphaFoldDB" id="A0A7R7IEH0"/>
<organism evidence="2 3">
    <name type="scientific">Anaeromicropila herbilytica</name>
    <dbReference type="NCBI Taxonomy" id="2785025"/>
    <lineage>
        <taxon>Bacteria</taxon>
        <taxon>Bacillati</taxon>
        <taxon>Bacillota</taxon>
        <taxon>Clostridia</taxon>
        <taxon>Lachnospirales</taxon>
        <taxon>Lachnospiraceae</taxon>
        <taxon>Anaeromicropila</taxon>
    </lineage>
</organism>
<dbReference type="PANTHER" id="PTHR33169:SF13">
    <property type="entry name" value="PADR-FAMILY TRANSCRIPTIONAL REGULATOR"/>
    <property type="match status" value="1"/>
</dbReference>
<proteinExistence type="predicted"/>
<dbReference type="InterPro" id="IPR036388">
    <property type="entry name" value="WH-like_DNA-bd_sf"/>
</dbReference>
<dbReference type="Proteomes" id="UP000595897">
    <property type="component" value="Chromosome"/>
</dbReference>